<protein>
    <submittedName>
        <fullName evidence="1">Uncharacterized protein</fullName>
    </submittedName>
</protein>
<gene>
    <name evidence="1" type="ORF">Aco03nite_000440</name>
</gene>
<dbReference type="EMBL" id="BOMG01000003">
    <property type="protein sequence ID" value="GID51640.1"/>
    <property type="molecule type" value="Genomic_DNA"/>
</dbReference>
<sequence length="70" mass="7615">MLRELGPRDLDEVPPLELATVMAAHARLLGWSDPDAVYRATLQTYGRKLLTGAAAAPMAAAEELARSMRH</sequence>
<dbReference type="Proteomes" id="UP000612282">
    <property type="component" value="Unassembled WGS sequence"/>
</dbReference>
<organism evidence="1 2">
    <name type="scientific">Actinoplanes couchii</name>
    <dbReference type="NCBI Taxonomy" id="403638"/>
    <lineage>
        <taxon>Bacteria</taxon>
        <taxon>Bacillati</taxon>
        <taxon>Actinomycetota</taxon>
        <taxon>Actinomycetes</taxon>
        <taxon>Micromonosporales</taxon>
        <taxon>Micromonosporaceae</taxon>
        <taxon>Actinoplanes</taxon>
    </lineage>
</organism>
<keyword evidence="2" id="KW-1185">Reference proteome</keyword>
<evidence type="ECO:0000313" key="1">
    <source>
        <dbReference type="EMBL" id="GID51640.1"/>
    </source>
</evidence>
<proteinExistence type="predicted"/>
<name>A0ABQ3WZC9_9ACTN</name>
<comment type="caution">
    <text evidence="1">The sequence shown here is derived from an EMBL/GenBank/DDBJ whole genome shotgun (WGS) entry which is preliminary data.</text>
</comment>
<reference evidence="1 2" key="1">
    <citation type="submission" date="2021-01" db="EMBL/GenBank/DDBJ databases">
        <title>Whole genome shotgun sequence of Actinoplanes couchii NBRC 106145.</title>
        <authorList>
            <person name="Komaki H."/>
            <person name="Tamura T."/>
        </authorList>
    </citation>
    <scope>NUCLEOTIDE SEQUENCE [LARGE SCALE GENOMIC DNA]</scope>
    <source>
        <strain evidence="1 2">NBRC 106145</strain>
    </source>
</reference>
<accession>A0ABQ3WZC9</accession>
<evidence type="ECO:0000313" key="2">
    <source>
        <dbReference type="Proteomes" id="UP000612282"/>
    </source>
</evidence>